<dbReference type="PROSITE" id="PS50941">
    <property type="entry name" value="CHIT_BIND_I_2"/>
    <property type="match status" value="2"/>
</dbReference>
<dbReference type="SMART" id="SM00270">
    <property type="entry name" value="ChtBD1"/>
    <property type="match status" value="1"/>
</dbReference>
<keyword evidence="1 4" id="KW-0147">Chitin-binding</keyword>
<dbReference type="Pfam" id="PF00264">
    <property type="entry name" value="Tyrosinase"/>
    <property type="match status" value="1"/>
</dbReference>
<evidence type="ECO:0000256" key="1">
    <source>
        <dbReference type="ARBA" id="ARBA00022669"/>
    </source>
</evidence>
<dbReference type="PROSITE" id="PS00497">
    <property type="entry name" value="TYROSINASE_1"/>
    <property type="match status" value="1"/>
</dbReference>
<dbReference type="InterPro" id="IPR002227">
    <property type="entry name" value="Tyrosinase_Cu-bd"/>
</dbReference>
<feature type="domain" description="Chitin-binding type-1" evidence="5">
    <location>
        <begin position="30"/>
        <end position="72"/>
    </location>
</feature>
<organism evidence="6 7">
    <name type="scientific">Batrachochytrium salamandrivorans</name>
    <dbReference type="NCBI Taxonomy" id="1357716"/>
    <lineage>
        <taxon>Eukaryota</taxon>
        <taxon>Fungi</taxon>
        <taxon>Fungi incertae sedis</taxon>
        <taxon>Chytridiomycota</taxon>
        <taxon>Chytridiomycota incertae sedis</taxon>
        <taxon>Chytridiomycetes</taxon>
        <taxon>Rhizophydiales</taxon>
        <taxon>Rhizophydiales incertae sedis</taxon>
        <taxon>Batrachochytrium</taxon>
    </lineage>
</organism>
<dbReference type="PROSITE" id="PS00498">
    <property type="entry name" value="TYROSINASE_2"/>
    <property type="match status" value="1"/>
</dbReference>
<dbReference type="Proteomes" id="UP001648503">
    <property type="component" value="Unassembled WGS sequence"/>
</dbReference>
<dbReference type="InterPro" id="IPR036861">
    <property type="entry name" value="Endochitinase-like_sf"/>
</dbReference>
<keyword evidence="4" id="KW-1015">Disulfide bond</keyword>
<gene>
    <name evidence="6" type="ORF">BASA50_001588</name>
</gene>
<dbReference type="InterPro" id="IPR001002">
    <property type="entry name" value="Chitin-bd_1"/>
</dbReference>
<evidence type="ECO:0000259" key="5">
    <source>
        <dbReference type="PROSITE" id="PS50941"/>
    </source>
</evidence>
<proteinExistence type="predicted"/>
<comment type="caution">
    <text evidence="6">The sequence shown here is derived from an EMBL/GenBank/DDBJ whole genome shotgun (WGS) entry which is preliminary data.</text>
</comment>
<dbReference type="Gene3D" id="1.10.1280.10">
    <property type="entry name" value="Di-copper center containing domain from catechol oxidase"/>
    <property type="match status" value="1"/>
</dbReference>
<evidence type="ECO:0000256" key="2">
    <source>
        <dbReference type="ARBA" id="ARBA00022723"/>
    </source>
</evidence>
<dbReference type="InterPro" id="IPR008922">
    <property type="entry name" value="Di-copper_centre_dom_sf"/>
</dbReference>
<dbReference type="Gene3D" id="3.30.60.10">
    <property type="entry name" value="Endochitinase-like"/>
    <property type="match status" value="2"/>
</dbReference>
<dbReference type="PANTHER" id="PTHR11474">
    <property type="entry name" value="TYROSINASE FAMILY MEMBER"/>
    <property type="match status" value="1"/>
</dbReference>
<keyword evidence="7" id="KW-1185">Reference proteome</keyword>
<feature type="domain" description="Chitin-binding type-1" evidence="5">
    <location>
        <begin position="188"/>
        <end position="230"/>
    </location>
</feature>
<dbReference type="PRINTS" id="PR00092">
    <property type="entry name" value="TYROSINASE"/>
</dbReference>
<dbReference type="InterPro" id="IPR050316">
    <property type="entry name" value="Tyrosinase/Hemocyanin"/>
</dbReference>
<evidence type="ECO:0000313" key="6">
    <source>
        <dbReference type="EMBL" id="KAH6601445.1"/>
    </source>
</evidence>
<dbReference type="SUPFAM" id="SSF48056">
    <property type="entry name" value="Di-copper centre-containing domain"/>
    <property type="match status" value="1"/>
</dbReference>
<dbReference type="CDD" id="cd00035">
    <property type="entry name" value="ChtBD1"/>
    <property type="match status" value="1"/>
</dbReference>
<feature type="disulfide bond" evidence="4">
    <location>
        <begin position="40"/>
        <end position="52"/>
    </location>
</feature>
<dbReference type="EMBL" id="JAFCIX010000005">
    <property type="protein sequence ID" value="KAH6601445.1"/>
    <property type="molecule type" value="Genomic_DNA"/>
</dbReference>
<dbReference type="SUPFAM" id="SSF57016">
    <property type="entry name" value="Plant lectins/antimicrobial peptides"/>
    <property type="match status" value="2"/>
</dbReference>
<protein>
    <recommendedName>
        <fullName evidence="5">Chitin-binding type-1 domain-containing protein</fullName>
    </recommendedName>
</protein>
<dbReference type="PANTHER" id="PTHR11474:SF126">
    <property type="entry name" value="TYROSINASE-LIKE PROTEIN TYR-1-RELATED"/>
    <property type="match status" value="1"/>
</dbReference>
<evidence type="ECO:0000256" key="3">
    <source>
        <dbReference type="ARBA" id="ARBA00023008"/>
    </source>
</evidence>
<evidence type="ECO:0000256" key="4">
    <source>
        <dbReference type="PROSITE-ProRule" id="PRU00261"/>
    </source>
</evidence>
<sequence>MGSLLSNLQHTETYPVAMASVLTIGVAAQSQRCGVVYGKCPADECCNRDGYCGNTPEYCGIQCDNMFGQCDLSADIPGQSDQSQHTLFRRQEEKTPDQKMQDWIDSWKAWMQRFDYQQQVTRWDEWVKLRDNERLSQGQRLRHLDKITQWLKSNRQTYVQTYQEQLQKWQEWVNFQKRIVTDSNGKQQLRCGEGIGSCINGGCCSANNLCGTDADSCETGCQFPFGECASVSINSVSPPPFDNSKAGPFQNLNKRCTSPSIRKEFRELSWEDRRSYIDAIKCLRRARSTFPKNTGSRSLYDDFVYTHVGVGNLAHTTAVFLPWHRLFMQNYEDALRNVCGYTGFLPYWDWSLDSSDPMSSEVWSDDFMGGDGDPTTNCIVTGPFAGIKSPYPAPHCVRRKFLLSNSMFAYTYTPRAIRGLIREFKTFGRFHTQLERNPHSGVHFGVGGEMDDATISAGDPVFFLHHANIDRLWAIWQEQDPNNMNDFSGPRRPSSPFNHATLEDHVFMLGLSGDLRVKDVMSTTSGGRFCYKYSNPNV</sequence>
<feature type="disulfide bond" evidence="4">
    <location>
        <begin position="45"/>
        <end position="59"/>
    </location>
</feature>
<reference evidence="6 7" key="1">
    <citation type="submission" date="2021-02" db="EMBL/GenBank/DDBJ databases">
        <title>Variation within the Batrachochytrium salamandrivorans European outbreak.</title>
        <authorList>
            <person name="Kelly M."/>
            <person name="Pasmans F."/>
            <person name="Shea T.P."/>
            <person name="Munoz J.F."/>
            <person name="Carranza S."/>
            <person name="Cuomo C.A."/>
            <person name="Martel A."/>
        </authorList>
    </citation>
    <scope>NUCLEOTIDE SEQUENCE [LARGE SCALE GENOMIC DNA]</scope>
    <source>
        <strain evidence="6 7">AMFP18/2</strain>
    </source>
</reference>
<comment type="caution">
    <text evidence="4">Lacks conserved residue(s) required for the propagation of feature annotation.</text>
</comment>
<keyword evidence="2" id="KW-0479">Metal-binding</keyword>
<accession>A0ABQ8FRP3</accession>
<feature type="disulfide bond" evidence="4">
    <location>
        <begin position="203"/>
        <end position="217"/>
    </location>
</feature>
<evidence type="ECO:0000313" key="7">
    <source>
        <dbReference type="Proteomes" id="UP001648503"/>
    </source>
</evidence>
<keyword evidence="3" id="KW-0186">Copper</keyword>
<name>A0ABQ8FRP3_9FUNG</name>
<feature type="disulfide bond" evidence="4">
    <location>
        <begin position="198"/>
        <end position="210"/>
    </location>
</feature>